<feature type="transmembrane region" description="Helical" evidence="1">
    <location>
        <begin position="90"/>
        <end position="112"/>
    </location>
</feature>
<evidence type="ECO:0000313" key="2">
    <source>
        <dbReference type="EMBL" id="NEL55344.1"/>
    </source>
</evidence>
<keyword evidence="1" id="KW-0472">Membrane</keyword>
<organism evidence="2 3">
    <name type="scientific">Goekera deserti</name>
    <dbReference type="NCBI Taxonomy" id="2497753"/>
    <lineage>
        <taxon>Bacteria</taxon>
        <taxon>Bacillati</taxon>
        <taxon>Actinomycetota</taxon>
        <taxon>Actinomycetes</taxon>
        <taxon>Geodermatophilales</taxon>
        <taxon>Geodermatophilaceae</taxon>
        <taxon>Goekera</taxon>
    </lineage>
</organism>
<comment type="caution">
    <text evidence="2">The sequence shown here is derived from an EMBL/GenBank/DDBJ whole genome shotgun (WGS) entry which is preliminary data.</text>
</comment>
<feature type="transmembrane region" description="Helical" evidence="1">
    <location>
        <begin position="58"/>
        <end position="78"/>
    </location>
</feature>
<feature type="transmembrane region" description="Helical" evidence="1">
    <location>
        <begin position="32"/>
        <end position="51"/>
    </location>
</feature>
<accession>A0A7K3WFY6</accession>
<reference evidence="2 3" key="1">
    <citation type="submission" date="2020-02" db="EMBL/GenBank/DDBJ databases">
        <title>The whole genome sequence of CPCC 205119.</title>
        <authorList>
            <person name="Jiang Z."/>
        </authorList>
    </citation>
    <scope>NUCLEOTIDE SEQUENCE [LARGE SCALE GENOMIC DNA]</scope>
    <source>
        <strain evidence="2 3">CPCC 205119</strain>
    </source>
</reference>
<keyword evidence="1" id="KW-1133">Transmembrane helix</keyword>
<gene>
    <name evidence="2" type="ORF">G1H19_15235</name>
</gene>
<name>A0A7K3WFY6_9ACTN</name>
<evidence type="ECO:0000256" key="1">
    <source>
        <dbReference type="SAM" id="Phobius"/>
    </source>
</evidence>
<proteinExistence type="predicted"/>
<dbReference type="AlphaFoldDB" id="A0A7K3WFY6"/>
<sequence length="128" mass="12923">MVALYAVFALAAGARAAVQIALDFAEAPLAYVLSAVASVVYLVAAIGFARGGRAGRRAAVVACSVELVGVLTVGVLSLADPAAFPDATVWSGFGQGYGFIPLALPVLGLLWLRHRSATLDEGQGPAPG</sequence>
<dbReference type="EMBL" id="JAAGWK010000021">
    <property type="protein sequence ID" value="NEL55344.1"/>
    <property type="molecule type" value="Genomic_DNA"/>
</dbReference>
<evidence type="ECO:0008006" key="4">
    <source>
        <dbReference type="Google" id="ProtNLM"/>
    </source>
</evidence>
<keyword evidence="3" id="KW-1185">Reference proteome</keyword>
<protein>
    <recommendedName>
        <fullName evidence="4">Integral membrane protein</fullName>
    </recommendedName>
</protein>
<evidence type="ECO:0000313" key="3">
    <source>
        <dbReference type="Proteomes" id="UP000470470"/>
    </source>
</evidence>
<keyword evidence="1" id="KW-0812">Transmembrane</keyword>
<dbReference type="Proteomes" id="UP000470470">
    <property type="component" value="Unassembled WGS sequence"/>
</dbReference>